<dbReference type="Pfam" id="PF22694">
    <property type="entry name" value="CtpB_N-like"/>
    <property type="match status" value="1"/>
</dbReference>
<reference evidence="8 9" key="1">
    <citation type="journal article" date="2015" name="J. Biotechnol.">
        <title>Complete genome sequence of Paenibacillus beijingensis 7188(T) (=DSM 24997(T)), a novel rhizobacterium from jujube garden soil.</title>
        <authorList>
            <person name="Kwak Y."/>
            <person name="Shin J.H."/>
        </authorList>
    </citation>
    <scope>NUCLEOTIDE SEQUENCE [LARGE SCALE GENOMIC DNA]</scope>
    <source>
        <strain evidence="8 9">DSM 24997</strain>
    </source>
</reference>
<dbReference type="SUPFAM" id="SSF50156">
    <property type="entry name" value="PDZ domain-like"/>
    <property type="match status" value="1"/>
</dbReference>
<comment type="similarity">
    <text evidence="1 5">Belongs to the peptidase S41A family.</text>
</comment>
<dbReference type="PROSITE" id="PS50106">
    <property type="entry name" value="PDZ"/>
    <property type="match status" value="1"/>
</dbReference>
<keyword evidence="6" id="KW-0472">Membrane</keyword>
<dbReference type="InterPro" id="IPR036034">
    <property type="entry name" value="PDZ_sf"/>
</dbReference>
<dbReference type="PATRIC" id="fig|1126833.4.peg.1707"/>
<dbReference type="CDD" id="cd07560">
    <property type="entry name" value="Peptidase_S41_CPP"/>
    <property type="match status" value="1"/>
</dbReference>
<dbReference type="GO" id="GO:0008236">
    <property type="term" value="F:serine-type peptidase activity"/>
    <property type="evidence" value="ECO:0007669"/>
    <property type="project" value="UniProtKB-KW"/>
</dbReference>
<evidence type="ECO:0000313" key="9">
    <source>
        <dbReference type="Proteomes" id="UP000032633"/>
    </source>
</evidence>
<dbReference type="PANTHER" id="PTHR32060:SF29">
    <property type="entry name" value="CARBOXY-TERMINAL PROCESSING PROTEASE CTPB"/>
    <property type="match status" value="1"/>
</dbReference>
<dbReference type="InterPro" id="IPR036365">
    <property type="entry name" value="PGBD-like_sf"/>
</dbReference>
<dbReference type="Gene3D" id="3.30.750.44">
    <property type="match status" value="1"/>
</dbReference>
<evidence type="ECO:0000313" key="8">
    <source>
        <dbReference type="EMBL" id="AJY74487.1"/>
    </source>
</evidence>
<evidence type="ECO:0000256" key="3">
    <source>
        <dbReference type="ARBA" id="ARBA00022801"/>
    </source>
</evidence>
<dbReference type="InterPro" id="IPR036366">
    <property type="entry name" value="PGBDSf"/>
</dbReference>
<dbReference type="Gene3D" id="1.10.101.10">
    <property type="entry name" value="PGBD-like superfamily/PGBD"/>
    <property type="match status" value="1"/>
</dbReference>
<keyword evidence="6" id="KW-0812">Transmembrane</keyword>
<dbReference type="InterPro" id="IPR055210">
    <property type="entry name" value="CtpA/B_N"/>
</dbReference>
<dbReference type="GO" id="GO:0006508">
    <property type="term" value="P:proteolysis"/>
    <property type="evidence" value="ECO:0007669"/>
    <property type="project" value="UniProtKB-KW"/>
</dbReference>
<dbReference type="SUPFAM" id="SSF52096">
    <property type="entry name" value="ClpP/crotonase"/>
    <property type="match status" value="1"/>
</dbReference>
<proteinExistence type="inferred from homology"/>
<organism evidence="8 9">
    <name type="scientific">Paenibacillus beijingensis</name>
    <dbReference type="NCBI Taxonomy" id="1126833"/>
    <lineage>
        <taxon>Bacteria</taxon>
        <taxon>Bacillati</taxon>
        <taxon>Bacillota</taxon>
        <taxon>Bacilli</taxon>
        <taxon>Bacillales</taxon>
        <taxon>Paenibacillaceae</taxon>
        <taxon>Paenibacillus</taxon>
    </lineage>
</organism>
<keyword evidence="3 5" id="KW-0378">Hydrolase</keyword>
<dbReference type="InterPro" id="IPR005151">
    <property type="entry name" value="Tail-specific_protease"/>
</dbReference>
<feature type="transmembrane region" description="Helical" evidence="6">
    <location>
        <begin position="7"/>
        <end position="26"/>
    </location>
</feature>
<evidence type="ECO:0000256" key="5">
    <source>
        <dbReference type="RuleBase" id="RU004404"/>
    </source>
</evidence>
<dbReference type="FunFam" id="2.30.42.10:FF:000063">
    <property type="entry name" value="Peptidase, S41 family"/>
    <property type="match status" value="1"/>
</dbReference>
<dbReference type="Pfam" id="PF01471">
    <property type="entry name" value="PG_binding_1"/>
    <property type="match status" value="1"/>
</dbReference>
<dbReference type="InterPro" id="IPR002477">
    <property type="entry name" value="Peptidoglycan-bd-like"/>
</dbReference>
<reference evidence="9" key="2">
    <citation type="submission" date="2015-03" db="EMBL/GenBank/DDBJ databases">
        <title>Genome sequence of Paenibacillus beijingensis strain DSM 24997T.</title>
        <authorList>
            <person name="Kwak Y."/>
            <person name="Shin J.-H."/>
        </authorList>
    </citation>
    <scope>NUCLEOTIDE SEQUENCE [LARGE SCALE GENOMIC DNA]</scope>
    <source>
        <strain evidence="9">DSM 24997</strain>
    </source>
</reference>
<dbReference type="RefSeq" id="WP_045669922.1">
    <property type="nucleotide sequence ID" value="NZ_CP011058.1"/>
</dbReference>
<evidence type="ECO:0000256" key="2">
    <source>
        <dbReference type="ARBA" id="ARBA00022670"/>
    </source>
</evidence>
<sequence length="489" mass="51708">MLFKGRTVAAFMALTMAGSVLITLTVTEKYFSLTAPAPAAGAVSASSAAGKGGLTPKELDKLNTVMELIENKYFTDINREQLVDGALSGMVEALGDPYSTYMEKNIAEQFSETVEGSFTGVGAEITMEDGNIVVVSAIKNSPAERAGLLAKDIVLSVNGQSMSGLPLKEAVAKLRGPKGSQAKLQIRRAGMAQPIQLVLVRDDIDVETVYGSLRPDGVGIIEIRQFSLNTAKRFADELGELEKKGMKALLIDVRNNPGGVLPVVEKIVEPLIPSGKTIVQVQYRGAPAERAVSKGKGKSYPIAVLINKGSASASEILAGALKESAGAVVVGETSYGKGTVQISYDNGLGGDLVKMTVAKWLTPDGNWVHEKGIKPDVPAAPPSLYTVARLAKAKTLQPDTIGDEVKSLQTMLQGLGFDPGRKDGYYSRETAEAVMAFQTSGGLEPTGIADVKTQQSLEQAARKWVRCPQNDSQLAKAIETLKARLGGGQ</sequence>
<dbReference type="CDD" id="cd06782">
    <property type="entry name" value="cpPDZ_CPP-like"/>
    <property type="match status" value="1"/>
</dbReference>
<protein>
    <submittedName>
        <fullName evidence="8">Peptidase S41</fullName>
    </submittedName>
</protein>
<gene>
    <name evidence="8" type="ORF">VN24_07755</name>
</gene>
<dbReference type="STRING" id="1126833.VN24_07755"/>
<dbReference type="GO" id="GO:0030288">
    <property type="term" value="C:outer membrane-bounded periplasmic space"/>
    <property type="evidence" value="ECO:0007669"/>
    <property type="project" value="TreeGrafter"/>
</dbReference>
<dbReference type="HOGENOM" id="CLU_017295_3_0_9"/>
<dbReference type="GO" id="GO:0004175">
    <property type="term" value="F:endopeptidase activity"/>
    <property type="evidence" value="ECO:0007669"/>
    <property type="project" value="TreeGrafter"/>
</dbReference>
<evidence type="ECO:0000259" key="7">
    <source>
        <dbReference type="PROSITE" id="PS50106"/>
    </source>
</evidence>
<dbReference type="GO" id="GO:0007165">
    <property type="term" value="P:signal transduction"/>
    <property type="evidence" value="ECO:0007669"/>
    <property type="project" value="TreeGrafter"/>
</dbReference>
<dbReference type="Pfam" id="PF03572">
    <property type="entry name" value="Peptidase_S41"/>
    <property type="match status" value="1"/>
</dbReference>
<dbReference type="KEGG" id="pbj:VN24_07755"/>
<dbReference type="SMART" id="SM00228">
    <property type="entry name" value="PDZ"/>
    <property type="match status" value="1"/>
</dbReference>
<feature type="domain" description="PDZ" evidence="7">
    <location>
        <begin position="107"/>
        <end position="175"/>
    </location>
</feature>
<evidence type="ECO:0000256" key="1">
    <source>
        <dbReference type="ARBA" id="ARBA00009179"/>
    </source>
</evidence>
<dbReference type="Gene3D" id="2.30.42.10">
    <property type="match status" value="1"/>
</dbReference>
<dbReference type="SUPFAM" id="SSF47090">
    <property type="entry name" value="PGBD-like"/>
    <property type="match status" value="1"/>
</dbReference>
<dbReference type="InterPro" id="IPR041489">
    <property type="entry name" value="PDZ_6"/>
</dbReference>
<dbReference type="EMBL" id="CP011058">
    <property type="protein sequence ID" value="AJY74487.1"/>
    <property type="molecule type" value="Genomic_DNA"/>
</dbReference>
<evidence type="ECO:0000256" key="4">
    <source>
        <dbReference type="ARBA" id="ARBA00022825"/>
    </source>
</evidence>
<dbReference type="Gene3D" id="3.90.226.10">
    <property type="entry name" value="2-enoyl-CoA Hydratase, Chain A, domain 1"/>
    <property type="match status" value="1"/>
</dbReference>
<dbReference type="Pfam" id="PF17820">
    <property type="entry name" value="PDZ_6"/>
    <property type="match status" value="1"/>
</dbReference>
<name>A0A0D5NHN0_9BACL</name>
<dbReference type="PANTHER" id="PTHR32060">
    <property type="entry name" value="TAIL-SPECIFIC PROTEASE"/>
    <property type="match status" value="1"/>
</dbReference>
<dbReference type="InterPro" id="IPR001478">
    <property type="entry name" value="PDZ"/>
</dbReference>
<evidence type="ECO:0000256" key="6">
    <source>
        <dbReference type="SAM" id="Phobius"/>
    </source>
</evidence>
<dbReference type="Proteomes" id="UP000032633">
    <property type="component" value="Chromosome"/>
</dbReference>
<keyword evidence="6" id="KW-1133">Transmembrane helix</keyword>
<accession>A0A0D5NHN0</accession>
<dbReference type="InterPro" id="IPR029045">
    <property type="entry name" value="ClpP/crotonase-like_dom_sf"/>
</dbReference>
<dbReference type="InterPro" id="IPR004447">
    <property type="entry name" value="Peptidase_S41A"/>
</dbReference>
<dbReference type="FunFam" id="3.30.750.44:FF:000001">
    <property type="entry name" value="S41 family peptidase"/>
    <property type="match status" value="1"/>
</dbReference>
<keyword evidence="2 5" id="KW-0645">Protease</keyword>
<dbReference type="NCBIfam" id="TIGR00225">
    <property type="entry name" value="prc"/>
    <property type="match status" value="1"/>
</dbReference>
<keyword evidence="9" id="KW-1185">Reference proteome</keyword>
<dbReference type="SMART" id="SM00245">
    <property type="entry name" value="TSPc"/>
    <property type="match status" value="1"/>
</dbReference>
<keyword evidence="4 5" id="KW-0720">Serine protease</keyword>
<dbReference type="AlphaFoldDB" id="A0A0D5NHN0"/>